<proteinExistence type="predicted"/>
<sequence>MRADMGDAAAGRWRSTPATRSRLSSSLSSSLSSTLSSSLSSSLPFRLSPLLLLLGLSAVAAAEDVLGCGGFVKSDIDINFSLIEIKLYTKQGNLKYQTDCAPNNGYFMIPLYDKGDFTLKIEPPLGWSFEPSSVELHVDGATDPCSTGDDIDFLFTGFSVAGRVSSGPAGVLVELTAGGDTLQSVHTQPGGRYSFGRVHPGEYEVKASHPTWTLQPASVAVTVGVANGNAGEGLVVAGYQVTGSVRSEDEPVQGVQLLLFSSSVTQQDVAGCSLGPVKGFSAASTLPAFVCSTTSTHAGTFMFPSLPCGSYSLVPFYQGERITFDVAPARLDFTVEHDSLSLATVFRVMGFSVTGRVLEAVGGNGIPGAVVSLNNIQVVTREDGSFRLENMTTGSYTIATSKEHYSFPPVSSKIAPSTPTLPDIVASSFSVCGTVSVDRLPEGGRGGGRRRVTLTPVGGAAPTEASETDALGAFCFLAAPGTYGLQVDVSEAESKAGLALQPALLTVTVTRAPVLGLSFTQLLLSLSGTVSCLAGCGELALTLQHAAPQGEKRSLSLSDSGPVADFFFDRLLLGRYKVSVGQEEWCWKNRSLEVELLESGGGGHVEFRQTGFMLRCSLSHSIALEFYQDEKGPENVGVYNLTKGMNRFCLSLPGMYKLTPRSCHRFQQDVYTYDTAHPSVLAMTATHHLVQGAIVTDKMAADITLTVQSSLEETQVLGPLRLEGEEEEAAAEEEGEAGERERGPVAPSPSAQAPFTYPYSFWARAGEKVRVEAASRELLFHPASTEAVVQGESCPEQLAAVSGEAGVFVAGRVEPALPGVIIDVRESGAADSLVTVLTDEHGSYRVGPLQGHRDYAVSAAKEGFVLRPVDGRHGHFQAFALASITLTITAEDGQPLSGVLLSLSGGQFRSNRLTQDNGSYKFTNLTPGQFFFKPMMKEFRFEPSSQVVDVQEGHAVHIDVSAFRVAYSCFGWVWSLSGEAEAGVGVEAVGQGACGTSVEESATDEEGRFRLRGLTPSCTYHVRVKREGNDHVERAIPHYRAVQVDTRDIHDVNIVAFRHMNQFDLSGNIITPSQELLATLKVVLYRGENLDTPFQTLSLTQSSFFHFPPLQRDGESYTMALESSLPRALYEFSLPEVSFSTAGFHKHVTLSFSPRRKAMEQEASQGSYLALPLTLLLLIAIYNHDKALPMLWQLGSRVQAVQAMGPPFGAAPAVEDAKKLLKKPKSRRT</sequence>
<feature type="domain" description="NOMO fifth transthyretin-like" evidence="14">
    <location>
        <begin position="430"/>
        <end position="519"/>
    </location>
</feature>
<feature type="domain" description="NOMO C-terminal transthyretin-like" evidence="12">
    <location>
        <begin position="1060"/>
        <end position="1154"/>
    </location>
</feature>
<name>A0AAJ7TEE0_PETMA</name>
<keyword evidence="3" id="KW-0732">Signal</keyword>
<dbReference type="SUPFAM" id="SSF49478">
    <property type="entry name" value="Cna protein B-type domain"/>
    <property type="match status" value="1"/>
</dbReference>
<feature type="region of interest" description="Disordered" evidence="7">
    <location>
        <begin position="719"/>
        <end position="751"/>
    </location>
</feature>
<dbReference type="Pfam" id="PF23141">
    <property type="entry name" value="Ig_NOMO"/>
    <property type="match status" value="1"/>
</dbReference>
<dbReference type="AlphaFoldDB" id="A0AAJ7TEE0"/>
<gene>
    <name evidence="16" type="primary">LOC116945878</name>
</gene>
<dbReference type="Pfam" id="PF23192">
    <property type="entry name" value="NOMO_12th"/>
    <property type="match status" value="1"/>
</dbReference>
<feature type="domain" description="NOMO second beta-sandwich" evidence="10">
    <location>
        <begin position="155"/>
        <end position="237"/>
    </location>
</feature>
<dbReference type="Pfam" id="PF23194">
    <property type="entry name" value="NOMO_5th"/>
    <property type="match status" value="1"/>
</dbReference>
<dbReference type="InterPro" id="IPR055075">
    <property type="entry name" value="NOMO-like_N"/>
</dbReference>
<organism evidence="15 16">
    <name type="scientific">Petromyzon marinus</name>
    <name type="common">Sea lamprey</name>
    <dbReference type="NCBI Taxonomy" id="7757"/>
    <lineage>
        <taxon>Eukaryota</taxon>
        <taxon>Metazoa</taxon>
        <taxon>Chordata</taxon>
        <taxon>Craniata</taxon>
        <taxon>Vertebrata</taxon>
        <taxon>Cyclostomata</taxon>
        <taxon>Hyperoartia</taxon>
        <taxon>Petromyzontiformes</taxon>
        <taxon>Petromyzontidae</taxon>
        <taxon>Petromyzon</taxon>
    </lineage>
</organism>
<keyword evidence="15" id="KW-1185">Reference proteome</keyword>
<dbReference type="Pfam" id="PF22898">
    <property type="entry name" value="NOMO1-like_1st"/>
    <property type="match status" value="1"/>
</dbReference>
<dbReference type="GO" id="GO:0030246">
    <property type="term" value="F:carbohydrate binding"/>
    <property type="evidence" value="ECO:0007669"/>
    <property type="project" value="InterPro"/>
</dbReference>
<evidence type="ECO:0000256" key="4">
    <source>
        <dbReference type="ARBA" id="ARBA00022824"/>
    </source>
</evidence>
<keyword evidence="2" id="KW-0812">Transmembrane</keyword>
<keyword evidence="6" id="KW-0472">Membrane</keyword>
<dbReference type="Pfam" id="PF23193">
    <property type="entry name" value="NOMO_3rd"/>
    <property type="match status" value="1"/>
</dbReference>
<evidence type="ECO:0000259" key="13">
    <source>
        <dbReference type="Pfam" id="PF23193"/>
    </source>
</evidence>
<dbReference type="InterPro" id="IPR056319">
    <property type="entry name" value="NOMO_7th"/>
</dbReference>
<dbReference type="RefSeq" id="XP_032816403.1">
    <property type="nucleotide sequence ID" value="XM_032960512.1"/>
</dbReference>
<dbReference type="InterPro" id="IPR056190">
    <property type="entry name" value="NOMO_5th"/>
</dbReference>
<reference evidence="16" key="1">
    <citation type="submission" date="2025-08" db="UniProtKB">
        <authorList>
            <consortium name="RefSeq"/>
        </authorList>
    </citation>
    <scope>IDENTIFICATION</scope>
    <source>
        <tissue evidence="16">Sperm</tissue>
    </source>
</reference>
<evidence type="ECO:0000256" key="1">
    <source>
        <dbReference type="ARBA" id="ARBA00004115"/>
    </source>
</evidence>
<evidence type="ECO:0000259" key="14">
    <source>
        <dbReference type="Pfam" id="PF23194"/>
    </source>
</evidence>
<evidence type="ECO:0000256" key="7">
    <source>
        <dbReference type="SAM" id="MobiDB-lite"/>
    </source>
</evidence>
<dbReference type="SUPFAM" id="SSF49452">
    <property type="entry name" value="Starch-binding domain-like"/>
    <property type="match status" value="2"/>
</dbReference>
<keyword evidence="5" id="KW-1133">Transmembrane helix</keyword>
<evidence type="ECO:0000256" key="2">
    <source>
        <dbReference type="ARBA" id="ARBA00022692"/>
    </source>
</evidence>
<evidence type="ECO:0000259" key="12">
    <source>
        <dbReference type="Pfam" id="PF23192"/>
    </source>
</evidence>
<dbReference type="Gene3D" id="2.60.40.1120">
    <property type="entry name" value="Carboxypeptidase-like, regulatory domain"/>
    <property type="match status" value="2"/>
</dbReference>
<dbReference type="InterPro" id="IPR056189">
    <property type="entry name" value="NOMO_3rd"/>
</dbReference>
<dbReference type="GO" id="GO:0005789">
    <property type="term" value="C:endoplasmic reticulum membrane"/>
    <property type="evidence" value="ECO:0007669"/>
    <property type="project" value="UniProtKB-SubCell"/>
</dbReference>
<feature type="compositionally biased region" description="Acidic residues" evidence="7">
    <location>
        <begin position="724"/>
        <end position="736"/>
    </location>
</feature>
<dbReference type="InterPro" id="IPR013784">
    <property type="entry name" value="Carb-bd-like_fold"/>
</dbReference>
<dbReference type="Proteomes" id="UP001318040">
    <property type="component" value="Chromosome 25"/>
</dbReference>
<dbReference type="PANTHER" id="PTHR23303">
    <property type="entry name" value="CARBOXYPEPTIDASE REGULATORY REGION-CONTAINING"/>
    <property type="match status" value="1"/>
</dbReference>
<comment type="subcellular location">
    <subcellularLocation>
        <location evidence="1">Endoplasmic reticulum membrane</location>
        <topology evidence="1">Single-pass type I membrane protein</topology>
    </subcellularLocation>
</comment>
<dbReference type="InterPro" id="IPR056191">
    <property type="entry name" value="NOMO_12th"/>
</dbReference>
<dbReference type="InterPro" id="IPR055073">
    <property type="entry name" value="NOMO1-like_9th"/>
</dbReference>
<keyword evidence="4" id="KW-0256">Endoplasmic reticulum</keyword>
<evidence type="ECO:0000256" key="6">
    <source>
        <dbReference type="ARBA" id="ARBA00023136"/>
    </source>
</evidence>
<evidence type="ECO:0000256" key="3">
    <source>
        <dbReference type="ARBA" id="ARBA00022729"/>
    </source>
</evidence>
<accession>A0AAJ7TEE0</accession>
<feature type="domain" description="NOMO-like ninth beta-sandwich" evidence="9">
    <location>
        <begin position="805"/>
        <end position="879"/>
    </location>
</feature>
<feature type="domain" description="NOMO-like N-terminal beta-sandwich" evidence="8">
    <location>
        <begin position="69"/>
        <end position="153"/>
    </location>
</feature>
<dbReference type="InterPro" id="IPR055074">
    <property type="entry name" value="NOMO1-3_2nd"/>
</dbReference>
<evidence type="ECO:0000259" key="8">
    <source>
        <dbReference type="Pfam" id="PF22898"/>
    </source>
</evidence>
<feature type="domain" description="NOMO third transthyretin-like" evidence="13">
    <location>
        <begin position="248"/>
        <end position="345"/>
    </location>
</feature>
<evidence type="ECO:0000259" key="10">
    <source>
        <dbReference type="Pfam" id="PF22904"/>
    </source>
</evidence>
<dbReference type="PANTHER" id="PTHR23303:SF14">
    <property type="entry name" value="BOS COMPLEX SUBUNIT NOMO1-RELATED"/>
    <property type="match status" value="1"/>
</dbReference>
<evidence type="ECO:0000256" key="5">
    <source>
        <dbReference type="ARBA" id="ARBA00022989"/>
    </source>
</evidence>
<evidence type="ECO:0000259" key="11">
    <source>
        <dbReference type="Pfam" id="PF23141"/>
    </source>
</evidence>
<dbReference type="InterPro" id="IPR051417">
    <property type="entry name" value="SDr/BOS_complex"/>
</dbReference>
<protein>
    <submittedName>
        <fullName evidence="16">Nodal modulator 1-like isoform X2</fullName>
    </submittedName>
</protein>
<evidence type="ECO:0000259" key="9">
    <source>
        <dbReference type="Pfam" id="PF22902"/>
    </source>
</evidence>
<evidence type="ECO:0000313" key="16">
    <source>
        <dbReference type="RefSeq" id="XP_032816403.1"/>
    </source>
</evidence>
<dbReference type="Pfam" id="PF22902">
    <property type="entry name" value="NOMO1-like_9th"/>
    <property type="match status" value="1"/>
</dbReference>
<dbReference type="Pfam" id="PF22904">
    <property type="entry name" value="NOMO1-like_2nd"/>
    <property type="match status" value="1"/>
</dbReference>
<evidence type="ECO:0000313" key="15">
    <source>
        <dbReference type="Proteomes" id="UP001318040"/>
    </source>
</evidence>
<feature type="domain" description="NOMO seventh transthyretin-like" evidence="11">
    <location>
        <begin position="614"/>
        <end position="686"/>
    </location>
</feature>